<dbReference type="InterPro" id="IPR055357">
    <property type="entry name" value="LRR_At1g61320_AtMIF1"/>
</dbReference>
<accession>A0AAV5E235</accession>
<dbReference type="PANTHER" id="PTHR34145:SF57">
    <property type="entry name" value="F-BOX DOMAIN-CONTAINING PROTEIN"/>
    <property type="match status" value="1"/>
</dbReference>
<dbReference type="SUPFAM" id="SSF52047">
    <property type="entry name" value="RNI-like"/>
    <property type="match status" value="1"/>
</dbReference>
<evidence type="ECO:0000313" key="2">
    <source>
        <dbReference type="EMBL" id="GJN16757.1"/>
    </source>
</evidence>
<dbReference type="Gene3D" id="3.80.10.10">
    <property type="entry name" value="Ribonuclease Inhibitor"/>
    <property type="match status" value="1"/>
</dbReference>
<evidence type="ECO:0000313" key="3">
    <source>
        <dbReference type="Proteomes" id="UP001054889"/>
    </source>
</evidence>
<protein>
    <recommendedName>
        <fullName evidence="1">At1g61320/AtMIF1 LRR domain-containing protein</fullName>
    </recommendedName>
</protein>
<evidence type="ECO:0000259" key="1">
    <source>
        <dbReference type="Pfam" id="PF23622"/>
    </source>
</evidence>
<keyword evidence="3" id="KW-1185">Reference proteome</keyword>
<dbReference type="EMBL" id="BQKI01000073">
    <property type="protein sequence ID" value="GJN16757.1"/>
    <property type="molecule type" value="Genomic_DNA"/>
</dbReference>
<name>A0AAV5E235_ELECO</name>
<dbReference type="Proteomes" id="UP001054889">
    <property type="component" value="Unassembled WGS sequence"/>
</dbReference>
<dbReference type="AlphaFoldDB" id="A0AAV5E235"/>
<dbReference type="InterPro" id="IPR053772">
    <property type="entry name" value="At1g61320/At1g61330-like"/>
</dbReference>
<feature type="domain" description="At1g61320/AtMIF1 LRR" evidence="1">
    <location>
        <begin position="32"/>
        <end position="140"/>
    </location>
</feature>
<dbReference type="Pfam" id="PF23622">
    <property type="entry name" value="LRR_At1g61320_AtMIF1"/>
    <property type="match status" value="1"/>
</dbReference>
<proteinExistence type="predicted"/>
<organism evidence="2 3">
    <name type="scientific">Eleusine coracana subsp. coracana</name>
    <dbReference type="NCBI Taxonomy" id="191504"/>
    <lineage>
        <taxon>Eukaryota</taxon>
        <taxon>Viridiplantae</taxon>
        <taxon>Streptophyta</taxon>
        <taxon>Embryophyta</taxon>
        <taxon>Tracheophyta</taxon>
        <taxon>Spermatophyta</taxon>
        <taxon>Magnoliopsida</taxon>
        <taxon>Liliopsida</taxon>
        <taxon>Poales</taxon>
        <taxon>Poaceae</taxon>
        <taxon>PACMAD clade</taxon>
        <taxon>Chloridoideae</taxon>
        <taxon>Cynodonteae</taxon>
        <taxon>Eleusininae</taxon>
        <taxon>Eleusine</taxon>
    </lineage>
</organism>
<dbReference type="PANTHER" id="PTHR34145">
    <property type="entry name" value="OS02G0105600 PROTEIN"/>
    <property type="match status" value="1"/>
</dbReference>
<gene>
    <name evidence="2" type="primary">gb03778</name>
    <name evidence="2" type="ORF">PR202_gb03778</name>
</gene>
<reference evidence="2" key="1">
    <citation type="journal article" date="2018" name="DNA Res.">
        <title>Multiple hybrid de novo genome assembly of finger millet, an orphan allotetraploid crop.</title>
        <authorList>
            <person name="Hatakeyama M."/>
            <person name="Aluri S."/>
            <person name="Balachadran M.T."/>
            <person name="Sivarajan S.R."/>
            <person name="Patrignani A."/>
            <person name="Gruter S."/>
            <person name="Poveda L."/>
            <person name="Shimizu-Inatsugi R."/>
            <person name="Baeten J."/>
            <person name="Francoijs K.J."/>
            <person name="Nataraja K.N."/>
            <person name="Reddy Y.A.N."/>
            <person name="Phadnis S."/>
            <person name="Ravikumar R.L."/>
            <person name="Schlapbach R."/>
            <person name="Sreeman S.M."/>
            <person name="Shimizu K.K."/>
        </authorList>
    </citation>
    <scope>NUCLEOTIDE SEQUENCE</scope>
</reference>
<reference evidence="2" key="2">
    <citation type="submission" date="2021-12" db="EMBL/GenBank/DDBJ databases">
        <title>Resequencing data analysis of finger millet.</title>
        <authorList>
            <person name="Hatakeyama M."/>
            <person name="Aluri S."/>
            <person name="Balachadran M.T."/>
            <person name="Sivarajan S.R."/>
            <person name="Poveda L."/>
            <person name="Shimizu-Inatsugi R."/>
            <person name="Schlapbach R."/>
            <person name="Sreeman S.M."/>
            <person name="Shimizu K.K."/>
        </authorList>
    </citation>
    <scope>NUCLEOTIDE SEQUENCE</scope>
</reference>
<comment type="caution">
    <text evidence="2">The sequence shown here is derived from an EMBL/GenBank/DDBJ whole genome shotgun (WGS) entry which is preliminary data.</text>
</comment>
<dbReference type="InterPro" id="IPR032675">
    <property type="entry name" value="LRR_dom_sf"/>
</dbReference>
<sequence length="175" mass="20256">MQLSFMSFELPSHFIGFPYLKKLDLSWLLGNSSKFSQLKYLQLSFFIDTPDLNNILSLASFLRVAPFIEKLDMHILQFAVCGKSDCSELIKRIPRCTYNYLKNLYITGFAGYTGQVEFLVHIVESAPNLEVLTIDRANYLGNDEEYQRRIRVKALDIVKKHLDGSISQHTKFFLM</sequence>